<keyword evidence="1" id="KW-0472">Membrane</keyword>
<evidence type="ECO:0000313" key="3">
    <source>
        <dbReference type="EMBL" id="TFK40483.1"/>
    </source>
</evidence>
<organism evidence="3 4">
    <name type="scientific">Crucibulum laeve</name>
    <dbReference type="NCBI Taxonomy" id="68775"/>
    <lineage>
        <taxon>Eukaryota</taxon>
        <taxon>Fungi</taxon>
        <taxon>Dikarya</taxon>
        <taxon>Basidiomycota</taxon>
        <taxon>Agaricomycotina</taxon>
        <taxon>Agaricomycetes</taxon>
        <taxon>Agaricomycetidae</taxon>
        <taxon>Agaricales</taxon>
        <taxon>Agaricineae</taxon>
        <taxon>Nidulariaceae</taxon>
        <taxon>Crucibulum</taxon>
    </lineage>
</organism>
<evidence type="ECO:0008006" key="5">
    <source>
        <dbReference type="Google" id="ProtNLM"/>
    </source>
</evidence>
<feature type="signal peptide" evidence="2">
    <location>
        <begin position="1"/>
        <end position="21"/>
    </location>
</feature>
<reference evidence="3 4" key="1">
    <citation type="journal article" date="2019" name="Nat. Ecol. Evol.">
        <title>Megaphylogeny resolves global patterns of mushroom evolution.</title>
        <authorList>
            <person name="Varga T."/>
            <person name="Krizsan K."/>
            <person name="Foldi C."/>
            <person name="Dima B."/>
            <person name="Sanchez-Garcia M."/>
            <person name="Sanchez-Ramirez S."/>
            <person name="Szollosi G.J."/>
            <person name="Szarkandi J.G."/>
            <person name="Papp V."/>
            <person name="Albert L."/>
            <person name="Andreopoulos W."/>
            <person name="Angelini C."/>
            <person name="Antonin V."/>
            <person name="Barry K.W."/>
            <person name="Bougher N.L."/>
            <person name="Buchanan P."/>
            <person name="Buyck B."/>
            <person name="Bense V."/>
            <person name="Catcheside P."/>
            <person name="Chovatia M."/>
            <person name="Cooper J."/>
            <person name="Damon W."/>
            <person name="Desjardin D."/>
            <person name="Finy P."/>
            <person name="Geml J."/>
            <person name="Haridas S."/>
            <person name="Hughes K."/>
            <person name="Justo A."/>
            <person name="Karasinski D."/>
            <person name="Kautmanova I."/>
            <person name="Kiss B."/>
            <person name="Kocsube S."/>
            <person name="Kotiranta H."/>
            <person name="LaButti K.M."/>
            <person name="Lechner B.E."/>
            <person name="Liimatainen K."/>
            <person name="Lipzen A."/>
            <person name="Lukacs Z."/>
            <person name="Mihaltcheva S."/>
            <person name="Morgado L.N."/>
            <person name="Niskanen T."/>
            <person name="Noordeloos M.E."/>
            <person name="Ohm R.A."/>
            <person name="Ortiz-Santana B."/>
            <person name="Ovrebo C."/>
            <person name="Racz N."/>
            <person name="Riley R."/>
            <person name="Savchenko A."/>
            <person name="Shiryaev A."/>
            <person name="Soop K."/>
            <person name="Spirin V."/>
            <person name="Szebenyi C."/>
            <person name="Tomsovsky M."/>
            <person name="Tulloss R.E."/>
            <person name="Uehling J."/>
            <person name="Grigoriev I.V."/>
            <person name="Vagvolgyi C."/>
            <person name="Papp T."/>
            <person name="Martin F.M."/>
            <person name="Miettinen O."/>
            <person name="Hibbett D.S."/>
            <person name="Nagy L.G."/>
        </authorList>
    </citation>
    <scope>NUCLEOTIDE SEQUENCE [LARGE SCALE GENOMIC DNA]</scope>
    <source>
        <strain evidence="3 4">CBS 166.37</strain>
    </source>
</reference>
<gene>
    <name evidence="3" type="ORF">BDQ12DRAFT_664240</name>
</gene>
<keyword evidence="1" id="KW-1133">Transmembrane helix</keyword>
<dbReference type="AlphaFoldDB" id="A0A5C3M716"/>
<feature type="transmembrane region" description="Helical" evidence="1">
    <location>
        <begin position="75"/>
        <end position="92"/>
    </location>
</feature>
<keyword evidence="4" id="KW-1185">Reference proteome</keyword>
<keyword evidence="1" id="KW-0812">Transmembrane</keyword>
<evidence type="ECO:0000313" key="4">
    <source>
        <dbReference type="Proteomes" id="UP000308652"/>
    </source>
</evidence>
<dbReference type="EMBL" id="ML213596">
    <property type="protein sequence ID" value="TFK40483.1"/>
    <property type="molecule type" value="Genomic_DNA"/>
</dbReference>
<evidence type="ECO:0000256" key="1">
    <source>
        <dbReference type="SAM" id="Phobius"/>
    </source>
</evidence>
<dbReference type="Proteomes" id="UP000308652">
    <property type="component" value="Unassembled WGS sequence"/>
</dbReference>
<protein>
    <recommendedName>
        <fullName evidence="5">Transmembrane protein</fullName>
    </recommendedName>
</protein>
<evidence type="ECO:0000256" key="2">
    <source>
        <dbReference type="SAM" id="SignalP"/>
    </source>
</evidence>
<keyword evidence="2" id="KW-0732">Signal</keyword>
<accession>A0A5C3M716</accession>
<sequence length="191" mass="20891">MNFSLPFIYFTILVASSGALGALIPASHSFARAFELEVNERDIQHTVMDVLVKRFSAETDDSSSGPLSASTRTKIIVILVLFVLLLIALYVMRKCRLSGQPPRTPMRPLPGPAPPPLLYHNYPHAPVLQALPRGGLVVQHVTPPHHRRTSTASTLVSTGEQVHGVLPKTPDSAYTRISKVNMPMAVEQRPS</sequence>
<feature type="chain" id="PRO_5023149357" description="Transmembrane protein" evidence="2">
    <location>
        <begin position="22"/>
        <end position="191"/>
    </location>
</feature>
<name>A0A5C3M716_9AGAR</name>
<proteinExistence type="predicted"/>